<accession>A0A1F6U679</accession>
<dbReference type="AlphaFoldDB" id="A0A1F6U679"/>
<sequence length="83" mass="9631">MRIDRVGTRKIRVAARKGFVKITINIDRDSLSLLRSMADETGVPYQRLLNTLLKESLKGKEMIQSRIERLEHELKKVKRKLAA</sequence>
<evidence type="ECO:0000256" key="1">
    <source>
        <dbReference type="SAM" id="Coils"/>
    </source>
</evidence>
<evidence type="ECO:0008006" key="4">
    <source>
        <dbReference type="Google" id="ProtNLM"/>
    </source>
</evidence>
<evidence type="ECO:0000313" key="2">
    <source>
        <dbReference type="EMBL" id="OGI52819.1"/>
    </source>
</evidence>
<dbReference type="STRING" id="1817768.A3A87_03035"/>
<gene>
    <name evidence="2" type="ORF">A3A87_03035</name>
</gene>
<dbReference type="EMBL" id="MFTC01000006">
    <property type="protein sequence ID" value="OGI52819.1"/>
    <property type="molecule type" value="Genomic_DNA"/>
</dbReference>
<reference evidence="2 3" key="1">
    <citation type="journal article" date="2016" name="Nat. Commun.">
        <title>Thousands of microbial genomes shed light on interconnected biogeochemical processes in an aquifer system.</title>
        <authorList>
            <person name="Anantharaman K."/>
            <person name="Brown C.T."/>
            <person name="Hug L.A."/>
            <person name="Sharon I."/>
            <person name="Castelle C.J."/>
            <person name="Probst A.J."/>
            <person name="Thomas B.C."/>
            <person name="Singh A."/>
            <person name="Wilkins M.J."/>
            <person name="Karaoz U."/>
            <person name="Brodie E.L."/>
            <person name="Williams K.H."/>
            <person name="Hubbard S.S."/>
            <person name="Banfield J.F."/>
        </authorList>
    </citation>
    <scope>NUCLEOTIDE SEQUENCE [LARGE SCALE GENOMIC DNA]</scope>
</reference>
<comment type="caution">
    <text evidence="2">The sequence shown here is derived from an EMBL/GenBank/DDBJ whole genome shotgun (WGS) entry which is preliminary data.</text>
</comment>
<keyword evidence="1" id="KW-0175">Coiled coil</keyword>
<dbReference type="Proteomes" id="UP000179037">
    <property type="component" value="Unassembled WGS sequence"/>
</dbReference>
<evidence type="ECO:0000313" key="3">
    <source>
        <dbReference type="Proteomes" id="UP000179037"/>
    </source>
</evidence>
<proteinExistence type="predicted"/>
<name>A0A1F6U679_9PROT</name>
<organism evidence="2 3">
    <name type="scientific">Candidatus Muproteobacteria bacterium RIFCSPLOWO2_01_FULL_60_18</name>
    <dbReference type="NCBI Taxonomy" id="1817768"/>
    <lineage>
        <taxon>Bacteria</taxon>
        <taxon>Pseudomonadati</taxon>
        <taxon>Pseudomonadota</taxon>
        <taxon>Candidatus Muproteobacteria</taxon>
    </lineage>
</organism>
<protein>
    <recommendedName>
        <fullName evidence="4">CopG family transcriptional regulator</fullName>
    </recommendedName>
</protein>
<feature type="coiled-coil region" evidence="1">
    <location>
        <begin position="53"/>
        <end position="80"/>
    </location>
</feature>